<feature type="region of interest" description="Disordered" evidence="1">
    <location>
        <begin position="167"/>
        <end position="204"/>
    </location>
</feature>
<evidence type="ECO:0000313" key="4">
    <source>
        <dbReference type="Proteomes" id="UP000827092"/>
    </source>
</evidence>
<sequence>MEIVKANERLIQIANNIAILNQPGPLTPTDRVQIDLLKEEFNSLLMEQRGIPNDPRLVHVPNRDRLKSRVNQETIPAKNFETIRSPSPLPSLDDQISSPTKSMIPGLNPIPKSNSDRSSPKYVDDFPIYKRASNSPRLKINLDYQKPSNTVAQPSCSKYFNDDIPLSNSFEALSGDDTQSEDDEQSEPSKNRQEFAKKQKSDPEVQQYMKNSGSSLQLSLTPCHTSIDDLWCDTSTGLPHPFVPEQFRRQIFEHLHNNSHPGVAATTKLICKRYVWPHMKKTIKLWV</sequence>
<evidence type="ECO:0000259" key="2">
    <source>
        <dbReference type="Pfam" id="PF17921"/>
    </source>
</evidence>
<dbReference type="AlphaFoldDB" id="A0AAV6TP35"/>
<proteinExistence type="predicted"/>
<name>A0AAV6TP35_9ARAC</name>
<protein>
    <recommendedName>
        <fullName evidence="2">Integrase zinc-binding domain-containing protein</fullName>
    </recommendedName>
</protein>
<organism evidence="3 4">
    <name type="scientific">Oedothorax gibbosus</name>
    <dbReference type="NCBI Taxonomy" id="931172"/>
    <lineage>
        <taxon>Eukaryota</taxon>
        <taxon>Metazoa</taxon>
        <taxon>Ecdysozoa</taxon>
        <taxon>Arthropoda</taxon>
        <taxon>Chelicerata</taxon>
        <taxon>Arachnida</taxon>
        <taxon>Araneae</taxon>
        <taxon>Araneomorphae</taxon>
        <taxon>Entelegynae</taxon>
        <taxon>Araneoidea</taxon>
        <taxon>Linyphiidae</taxon>
        <taxon>Erigoninae</taxon>
        <taxon>Oedothorax</taxon>
    </lineage>
</organism>
<feature type="region of interest" description="Disordered" evidence="1">
    <location>
        <begin position="81"/>
        <end position="123"/>
    </location>
</feature>
<feature type="compositionally biased region" description="Basic and acidic residues" evidence="1">
    <location>
        <begin position="114"/>
        <end position="123"/>
    </location>
</feature>
<feature type="compositionally biased region" description="Basic and acidic residues" evidence="1">
    <location>
        <begin position="187"/>
        <end position="203"/>
    </location>
</feature>
<dbReference type="Proteomes" id="UP000827092">
    <property type="component" value="Unassembled WGS sequence"/>
</dbReference>
<evidence type="ECO:0000256" key="1">
    <source>
        <dbReference type="SAM" id="MobiDB-lite"/>
    </source>
</evidence>
<gene>
    <name evidence="3" type="ORF">JTE90_025514</name>
</gene>
<reference evidence="3 4" key="1">
    <citation type="journal article" date="2022" name="Nat. Ecol. Evol.">
        <title>A masculinizing supergene underlies an exaggerated male reproductive morph in a spider.</title>
        <authorList>
            <person name="Hendrickx F."/>
            <person name="De Corte Z."/>
            <person name="Sonet G."/>
            <person name="Van Belleghem S.M."/>
            <person name="Kostlbacher S."/>
            <person name="Vangestel C."/>
        </authorList>
    </citation>
    <scope>NUCLEOTIDE SEQUENCE [LARGE SCALE GENOMIC DNA]</scope>
    <source>
        <strain evidence="3">W744_W776</strain>
    </source>
</reference>
<keyword evidence="4" id="KW-1185">Reference proteome</keyword>
<comment type="caution">
    <text evidence="3">The sequence shown here is derived from an EMBL/GenBank/DDBJ whole genome shotgun (WGS) entry which is preliminary data.</text>
</comment>
<dbReference type="Gene3D" id="1.10.340.70">
    <property type="match status" value="1"/>
</dbReference>
<accession>A0AAV6TP35</accession>
<evidence type="ECO:0000313" key="3">
    <source>
        <dbReference type="EMBL" id="KAG8173381.1"/>
    </source>
</evidence>
<feature type="domain" description="Integrase zinc-binding" evidence="2">
    <location>
        <begin position="243"/>
        <end position="287"/>
    </location>
</feature>
<dbReference type="EMBL" id="JAFNEN010001825">
    <property type="protein sequence ID" value="KAG8173381.1"/>
    <property type="molecule type" value="Genomic_DNA"/>
</dbReference>
<dbReference type="InterPro" id="IPR041588">
    <property type="entry name" value="Integrase_H2C2"/>
</dbReference>
<dbReference type="Pfam" id="PF17921">
    <property type="entry name" value="Integrase_H2C2"/>
    <property type="match status" value="1"/>
</dbReference>